<sequence length="219" mass="24519">MNKTSKISYLFSGISFVLFLSLTLIIWAFYKHTGFAFDQSIQNLAFHLQSNPLLVLFFSHFTFIFGDVGGAITSIIVCLALFFIFKEKIGALWLGSVIILSIVCNTIIKSIVGRVRPDIHRLPGFFHEPGLSYASGHSTFATVLCVTLFLIFLGKMSSKKSRIFFGVLCVVVIFLVMCSRIFVGVHYPSDTLGGLLQGIMFISLTYPTYVKYQQKKTSH</sequence>
<feature type="transmembrane region" description="Helical" evidence="1">
    <location>
        <begin position="53"/>
        <end position="84"/>
    </location>
</feature>
<feature type="transmembrane region" description="Helical" evidence="1">
    <location>
        <begin position="7"/>
        <end position="30"/>
    </location>
</feature>
<dbReference type="Pfam" id="PF01569">
    <property type="entry name" value="PAP2"/>
    <property type="match status" value="1"/>
</dbReference>
<dbReference type="SMART" id="SM00014">
    <property type="entry name" value="acidPPc"/>
    <property type="match status" value="1"/>
</dbReference>
<reference evidence="3 4" key="1">
    <citation type="submission" date="2019-10" db="EMBL/GenBank/DDBJ databases">
        <authorList>
            <person name="Dong K."/>
        </authorList>
    </citation>
    <scope>NUCLEOTIDE SEQUENCE [LARGE SCALE GENOMIC DNA]</scope>
    <source>
        <strain evidence="3 4">DSM 28960</strain>
    </source>
</reference>
<evidence type="ECO:0000256" key="1">
    <source>
        <dbReference type="SAM" id="Phobius"/>
    </source>
</evidence>
<proteinExistence type="predicted"/>
<evidence type="ECO:0000313" key="4">
    <source>
        <dbReference type="Proteomes" id="UP000439550"/>
    </source>
</evidence>
<feature type="transmembrane region" description="Helical" evidence="1">
    <location>
        <begin position="165"/>
        <end position="185"/>
    </location>
</feature>
<dbReference type="Proteomes" id="UP000439550">
    <property type="component" value="Unassembled WGS sequence"/>
</dbReference>
<comment type="caution">
    <text evidence="3">The sequence shown here is derived from an EMBL/GenBank/DDBJ whole genome shotgun (WGS) entry which is preliminary data.</text>
</comment>
<dbReference type="PANTHER" id="PTHR14969:SF13">
    <property type="entry name" value="AT30094P"/>
    <property type="match status" value="1"/>
</dbReference>
<evidence type="ECO:0000313" key="3">
    <source>
        <dbReference type="EMBL" id="MQW39626.1"/>
    </source>
</evidence>
<keyword evidence="1" id="KW-0472">Membrane</keyword>
<organism evidence="3 4">
    <name type="scientific">Lactococcus hircilactis</name>
    <dbReference type="NCBI Taxonomy" id="1494462"/>
    <lineage>
        <taxon>Bacteria</taxon>
        <taxon>Bacillati</taxon>
        <taxon>Bacillota</taxon>
        <taxon>Bacilli</taxon>
        <taxon>Lactobacillales</taxon>
        <taxon>Streptococcaceae</taxon>
        <taxon>Lactococcus</taxon>
    </lineage>
</organism>
<feature type="domain" description="Phosphatidic acid phosphatase type 2/haloperoxidase" evidence="2">
    <location>
        <begin position="88"/>
        <end position="206"/>
    </location>
</feature>
<dbReference type="InterPro" id="IPR036938">
    <property type="entry name" value="PAP2/HPO_sf"/>
</dbReference>
<gene>
    <name evidence="3" type="ORF">GHI93_06720</name>
</gene>
<keyword evidence="1" id="KW-1133">Transmembrane helix</keyword>
<dbReference type="InterPro" id="IPR000326">
    <property type="entry name" value="PAP2/HPO"/>
</dbReference>
<protein>
    <submittedName>
        <fullName evidence="3">Phosphatase PAP2 family protein</fullName>
    </submittedName>
</protein>
<keyword evidence="4" id="KW-1185">Reference proteome</keyword>
<dbReference type="CDD" id="cd03392">
    <property type="entry name" value="PAP2_like_2"/>
    <property type="match status" value="1"/>
</dbReference>
<keyword evidence="1" id="KW-0812">Transmembrane</keyword>
<dbReference type="AlphaFoldDB" id="A0A7X1Z874"/>
<dbReference type="Gene3D" id="1.20.144.10">
    <property type="entry name" value="Phosphatidic acid phosphatase type 2/haloperoxidase"/>
    <property type="match status" value="2"/>
</dbReference>
<dbReference type="RefSeq" id="WP_343030335.1">
    <property type="nucleotide sequence ID" value="NZ_CAXYUY010000010.1"/>
</dbReference>
<feature type="transmembrane region" description="Helical" evidence="1">
    <location>
        <begin position="91"/>
        <end position="112"/>
    </location>
</feature>
<dbReference type="EMBL" id="WITJ01000008">
    <property type="protein sequence ID" value="MQW39626.1"/>
    <property type="molecule type" value="Genomic_DNA"/>
</dbReference>
<name>A0A7X1Z874_9LACT</name>
<accession>A0A7X1Z874</accession>
<dbReference type="PANTHER" id="PTHR14969">
    <property type="entry name" value="SPHINGOSINE-1-PHOSPHATE PHOSPHOHYDROLASE"/>
    <property type="match status" value="1"/>
</dbReference>
<feature type="transmembrane region" description="Helical" evidence="1">
    <location>
        <begin position="191"/>
        <end position="210"/>
    </location>
</feature>
<dbReference type="SUPFAM" id="SSF48317">
    <property type="entry name" value="Acid phosphatase/Vanadium-dependent haloperoxidase"/>
    <property type="match status" value="1"/>
</dbReference>
<feature type="transmembrane region" description="Helical" evidence="1">
    <location>
        <begin position="132"/>
        <end position="153"/>
    </location>
</feature>
<evidence type="ECO:0000259" key="2">
    <source>
        <dbReference type="SMART" id="SM00014"/>
    </source>
</evidence>